<accession>A0A7W2IK73</accession>
<dbReference type="Pfam" id="PF17537">
    <property type="entry name" value="DUF5455"/>
    <property type="match status" value="1"/>
</dbReference>
<dbReference type="EMBL" id="JACEZU010000004">
    <property type="protein sequence ID" value="MBA5687244.1"/>
    <property type="molecule type" value="Genomic_DNA"/>
</dbReference>
<keyword evidence="3" id="KW-1043">Host membrane</keyword>
<dbReference type="RefSeq" id="WP_182153106.1">
    <property type="nucleotide sequence ID" value="NZ_JACEZU010000004.1"/>
</dbReference>
<evidence type="ECO:0000256" key="5">
    <source>
        <dbReference type="ARBA" id="ARBA00023136"/>
    </source>
</evidence>
<protein>
    <submittedName>
        <fullName evidence="7">DUF5455 family protein</fullName>
    </submittedName>
</protein>
<evidence type="ECO:0000313" key="8">
    <source>
        <dbReference type="Proteomes" id="UP000573499"/>
    </source>
</evidence>
<evidence type="ECO:0000256" key="4">
    <source>
        <dbReference type="ARBA" id="ARBA00022989"/>
    </source>
</evidence>
<evidence type="ECO:0000313" key="7">
    <source>
        <dbReference type="EMBL" id="MBA5687244.1"/>
    </source>
</evidence>
<proteinExistence type="predicted"/>
<reference evidence="7 8" key="1">
    <citation type="submission" date="2020-07" db="EMBL/GenBank/DDBJ databases">
        <title>Novel species isolated from subtropical streams in China.</title>
        <authorList>
            <person name="Lu H."/>
        </authorList>
    </citation>
    <scope>NUCLEOTIDE SEQUENCE [LARGE SCALE GENOMIC DNA]</scope>
    <source>
        <strain evidence="7 8">LX47W</strain>
    </source>
</reference>
<organism evidence="7 8">
    <name type="scientific">Rugamonas apoptosis</name>
    <dbReference type="NCBI Taxonomy" id="2758570"/>
    <lineage>
        <taxon>Bacteria</taxon>
        <taxon>Pseudomonadati</taxon>
        <taxon>Pseudomonadota</taxon>
        <taxon>Betaproteobacteria</taxon>
        <taxon>Burkholderiales</taxon>
        <taxon>Oxalobacteraceae</taxon>
        <taxon>Telluria group</taxon>
        <taxon>Rugamonas</taxon>
    </lineage>
</organism>
<evidence type="ECO:0000256" key="3">
    <source>
        <dbReference type="ARBA" id="ARBA00022870"/>
    </source>
</evidence>
<sequence length="109" mass="11747">MPVLGTLLFNMFTGLVAWLAKYLTQKVAVTVAIIAIVTVLFVGLYTATRAAITAALAGAGALHPMFGAGVSMVISPHSGALISSYITFWSLVELYKWKVNIMQLWSRTI</sequence>
<feature type="transmembrane region" description="Helical" evidence="6">
    <location>
        <begin position="80"/>
        <end position="97"/>
    </location>
</feature>
<gene>
    <name evidence="7" type="ORF">H3H39_09335</name>
</gene>
<keyword evidence="8" id="KW-1185">Reference proteome</keyword>
<evidence type="ECO:0000256" key="6">
    <source>
        <dbReference type="SAM" id="Phobius"/>
    </source>
</evidence>
<feature type="transmembrane region" description="Helical" evidence="6">
    <location>
        <begin position="27"/>
        <end position="47"/>
    </location>
</feature>
<comment type="subcellular location">
    <subcellularLocation>
        <location evidence="1">Host membrane</location>
    </subcellularLocation>
</comment>
<dbReference type="InterPro" id="IPR035210">
    <property type="entry name" value="DUF5455"/>
</dbReference>
<evidence type="ECO:0000256" key="2">
    <source>
        <dbReference type="ARBA" id="ARBA00022692"/>
    </source>
</evidence>
<name>A0A7W2IK73_9BURK</name>
<dbReference type="Proteomes" id="UP000573499">
    <property type="component" value="Unassembled WGS sequence"/>
</dbReference>
<evidence type="ECO:0000256" key="1">
    <source>
        <dbReference type="ARBA" id="ARBA00004551"/>
    </source>
</evidence>
<keyword evidence="4 6" id="KW-1133">Transmembrane helix</keyword>
<comment type="caution">
    <text evidence="7">The sequence shown here is derived from an EMBL/GenBank/DDBJ whole genome shotgun (WGS) entry which is preliminary data.</text>
</comment>
<keyword evidence="5 6" id="KW-0472">Membrane</keyword>
<dbReference type="GO" id="GO:0033644">
    <property type="term" value="C:host cell membrane"/>
    <property type="evidence" value="ECO:0007669"/>
    <property type="project" value="UniProtKB-SubCell"/>
</dbReference>
<keyword evidence="2 6" id="KW-0812">Transmembrane</keyword>
<dbReference type="AlphaFoldDB" id="A0A7W2IK73"/>